<reference evidence="5" key="2">
    <citation type="submission" date="2011-03" db="EMBL/GenBank/DDBJ databases">
        <title>The complete genome of Desulfobacca acetoxidans DSM 11109.</title>
        <authorList>
            <consortium name="US DOE Joint Genome Institute (JGI-PGF)"/>
            <person name="Lucas S."/>
            <person name="Copeland A."/>
            <person name="Lapidus A."/>
            <person name="Bruce D."/>
            <person name="Goodwin L."/>
            <person name="Pitluck S."/>
            <person name="Peters L."/>
            <person name="Kyrpides N."/>
            <person name="Mavromatis K."/>
            <person name="Ivanova N."/>
            <person name="Ovchinnikova G."/>
            <person name="Teshima H."/>
            <person name="Detter J.C."/>
            <person name="Han C."/>
            <person name="Land M."/>
            <person name="Hauser L."/>
            <person name="Markowitz V."/>
            <person name="Cheng J.-F."/>
            <person name="Hugenholtz P."/>
            <person name="Woyke T."/>
            <person name="Wu D."/>
            <person name="Spring S."/>
            <person name="Schueler E."/>
            <person name="Brambilla E."/>
            <person name="Klenk H.-P."/>
            <person name="Eisen J.A."/>
        </authorList>
    </citation>
    <scope>NUCLEOTIDE SEQUENCE [LARGE SCALE GENOMIC DNA]</scope>
    <source>
        <strain evidence="5">ATCC 700848 / DSM 11109 / ASRB2</strain>
    </source>
</reference>
<dbReference type="PANTHER" id="PTHR34847">
    <property type="entry name" value="NODULATION PROTEIN U"/>
    <property type="match status" value="1"/>
</dbReference>
<dbReference type="EMBL" id="CP002629">
    <property type="protein sequence ID" value="AEB09727.1"/>
    <property type="molecule type" value="Genomic_DNA"/>
</dbReference>
<dbReference type="GO" id="GO:0016740">
    <property type="term" value="F:transferase activity"/>
    <property type="evidence" value="ECO:0007669"/>
    <property type="project" value="UniProtKB-KW"/>
</dbReference>
<name>F2NJS2_DESAR</name>
<dbReference type="Gene3D" id="3.30.420.40">
    <property type="match status" value="2"/>
</dbReference>
<evidence type="ECO:0000313" key="5">
    <source>
        <dbReference type="Proteomes" id="UP000000483"/>
    </source>
</evidence>
<organism evidence="4 5">
    <name type="scientific">Desulfobacca acetoxidans (strain ATCC 700848 / DSM 11109 / ASRB2)</name>
    <dbReference type="NCBI Taxonomy" id="880072"/>
    <lineage>
        <taxon>Bacteria</taxon>
        <taxon>Pseudomonadati</taxon>
        <taxon>Thermodesulfobacteriota</taxon>
        <taxon>Desulfobaccia</taxon>
        <taxon>Desulfobaccales</taxon>
        <taxon>Desulfobaccaceae</taxon>
        <taxon>Desulfobacca</taxon>
    </lineage>
</organism>
<dbReference type="STRING" id="880072.Desac_1889"/>
<evidence type="ECO:0000259" key="2">
    <source>
        <dbReference type="Pfam" id="PF02543"/>
    </source>
</evidence>
<dbReference type="Pfam" id="PF16861">
    <property type="entry name" value="Carbam_trans_C"/>
    <property type="match status" value="1"/>
</dbReference>
<dbReference type="InterPro" id="IPR038152">
    <property type="entry name" value="Carbam_trans_C_sf"/>
</dbReference>
<dbReference type="Proteomes" id="UP000000483">
    <property type="component" value="Chromosome"/>
</dbReference>
<dbReference type="PANTHER" id="PTHR34847:SF1">
    <property type="entry name" value="NODULATION PROTEIN U"/>
    <property type="match status" value="1"/>
</dbReference>
<evidence type="ECO:0000313" key="4">
    <source>
        <dbReference type="EMBL" id="AEB09727.1"/>
    </source>
</evidence>
<sequence>MHILALHLGHDSQIALYDDFERLYIAKEERFNRIKCYNSKGELPRLSFNQLGHRFDLGKVEAVVMTRTFLPRRYYRYFPLRKRISEGLKSIIGRQRTHYDLISRMRKYQKPESELLNLPLMREEFGIPLDSRFFFSNHHYCHALPALFFKPHWDNALIYTADGGGDYDHYGLYHFYNSCWRTLFGGDAHIFDRSHSEGRHSLGQMYSIITEIAGFKRMRHEGKITGLAAYGKPTVYEALRSQYYIRPDGVVRSHFADYNSLEHFLRELSKKCPIENLAASGQRVLEDVLAESVQTSQKLHPFCNLGLSGGVFSNVRLNQVLSELPGIEDVFIVPPMTDEGLVIGAVMDVVIQEHGFDYFLNHRRELGHLYWGDEFPPEESWLDERFEVVARDEIVPAAVKLLQDEKVCALFTRGMEYGPRALGARSILISPVDRNINDTINKRLSRTEFMPFAPVVRLERAAEVFEVTGANLAAMQYMTITCRVRSEWADKIPAVIHIDGTARPQTIRREDNPLYYDILWEYEKATGLPCLVNTSFNAHEEPIIRTPQEALTALQQNRVDYVIFDRFIVGTRNQV</sequence>
<dbReference type="AlphaFoldDB" id="F2NJS2"/>
<comment type="similarity">
    <text evidence="1">Belongs to the NodU/CmcH family.</text>
</comment>
<dbReference type="InterPro" id="IPR031730">
    <property type="entry name" value="Carbam_trans_C"/>
</dbReference>
<dbReference type="KEGG" id="dao:Desac_1889"/>
<dbReference type="Gene3D" id="3.90.870.20">
    <property type="entry name" value="Carbamoyltransferase, C-terminal domain"/>
    <property type="match status" value="1"/>
</dbReference>
<dbReference type="OrthoDB" id="9780777at2"/>
<dbReference type="InterPro" id="IPR003696">
    <property type="entry name" value="Carbtransf_dom"/>
</dbReference>
<protein>
    <submittedName>
        <fullName evidence="4">Carbamoyltransferase</fullName>
    </submittedName>
</protein>
<dbReference type="InterPro" id="IPR043129">
    <property type="entry name" value="ATPase_NBD"/>
</dbReference>
<dbReference type="SUPFAM" id="SSF53067">
    <property type="entry name" value="Actin-like ATPase domain"/>
    <property type="match status" value="1"/>
</dbReference>
<dbReference type="RefSeq" id="WP_013706836.1">
    <property type="nucleotide sequence ID" value="NC_015388.1"/>
</dbReference>
<reference evidence="4 5" key="1">
    <citation type="journal article" date="2011" name="Stand. Genomic Sci.">
        <title>Complete genome sequence of the acetate-degrading sulfate reducer Desulfobacca acetoxidans type strain (ASRB2).</title>
        <authorList>
            <person name="Goker M."/>
            <person name="Teshima H."/>
            <person name="Lapidus A."/>
            <person name="Nolan M."/>
            <person name="Lucas S."/>
            <person name="Hammon N."/>
            <person name="Deshpande S."/>
            <person name="Cheng J.F."/>
            <person name="Tapia R."/>
            <person name="Han C."/>
            <person name="Goodwin L."/>
            <person name="Pitluck S."/>
            <person name="Huntemann M."/>
            <person name="Liolios K."/>
            <person name="Ivanova N."/>
            <person name="Pagani I."/>
            <person name="Mavromatis K."/>
            <person name="Ovchinikova G."/>
            <person name="Pati A."/>
            <person name="Chen A."/>
            <person name="Palaniappan K."/>
            <person name="Land M."/>
            <person name="Hauser L."/>
            <person name="Brambilla E.M."/>
            <person name="Rohde M."/>
            <person name="Spring S."/>
            <person name="Detter J.C."/>
            <person name="Woyke T."/>
            <person name="Bristow J."/>
            <person name="Eisen J.A."/>
            <person name="Markowitz V."/>
            <person name="Hugenholtz P."/>
            <person name="Kyrpides N.C."/>
            <person name="Klenk H.P."/>
        </authorList>
    </citation>
    <scope>NUCLEOTIDE SEQUENCE [LARGE SCALE GENOMIC DNA]</scope>
    <source>
        <strain evidence="5">ATCC 700848 / DSM 11109 / ASRB2</strain>
    </source>
</reference>
<dbReference type="eggNOG" id="COG2192">
    <property type="taxonomic scope" value="Bacteria"/>
</dbReference>
<dbReference type="HOGENOM" id="CLU_014411_2_0_7"/>
<accession>F2NJS2</accession>
<evidence type="ECO:0000259" key="3">
    <source>
        <dbReference type="Pfam" id="PF16861"/>
    </source>
</evidence>
<keyword evidence="5" id="KW-1185">Reference proteome</keyword>
<feature type="domain" description="Carbamoyltransferase C-terminal" evidence="3">
    <location>
        <begin position="400"/>
        <end position="569"/>
    </location>
</feature>
<evidence type="ECO:0000256" key="1">
    <source>
        <dbReference type="ARBA" id="ARBA00006129"/>
    </source>
</evidence>
<keyword evidence="4" id="KW-0808">Transferase</keyword>
<proteinExistence type="inferred from homology"/>
<dbReference type="CDD" id="cd24100">
    <property type="entry name" value="ASKHA_NBD_MJ1051-like_N"/>
    <property type="match status" value="1"/>
</dbReference>
<dbReference type="Pfam" id="PF02543">
    <property type="entry name" value="Carbam_trans_N"/>
    <property type="match status" value="1"/>
</dbReference>
<feature type="domain" description="Carbamoyltransferase" evidence="2">
    <location>
        <begin position="4"/>
        <end position="346"/>
    </location>
</feature>
<gene>
    <name evidence="4" type="ordered locus">Desac_1889</name>
</gene>
<dbReference type="InterPro" id="IPR051338">
    <property type="entry name" value="NodU/CmcH_Carbamoyltrnsfr"/>
</dbReference>